<reference evidence="3" key="1">
    <citation type="submission" date="2014-04" db="EMBL/GenBank/DDBJ databases">
        <authorList>
            <person name="Croucher N."/>
        </authorList>
    </citation>
    <scope>NUCLEOTIDE SEQUENCE</scope>
    <source>
        <strain evidence="3">PKMM4</strain>
    </source>
</reference>
<dbReference type="EMBL" id="LK020708">
    <property type="protein sequence ID" value="CDQ47610.1"/>
    <property type="molecule type" value="Genomic_DNA"/>
</dbReference>
<keyword evidence="1" id="KW-0051">Antiviral defense</keyword>
<dbReference type="Pfam" id="PF18134">
    <property type="entry name" value="AGS_C"/>
    <property type="match status" value="1"/>
</dbReference>
<dbReference type="Pfam" id="PF18144">
    <property type="entry name" value="SMODS"/>
    <property type="match status" value="1"/>
</dbReference>
<dbReference type="GO" id="GO:0051607">
    <property type="term" value="P:defense response to virus"/>
    <property type="evidence" value="ECO:0007669"/>
    <property type="project" value="UniProtKB-KW"/>
</dbReference>
<dbReference type="AlphaFoldDB" id="A0A098AQ06"/>
<dbReference type="GO" id="GO:0016779">
    <property type="term" value="F:nucleotidyltransferase activity"/>
    <property type="evidence" value="ECO:0007669"/>
    <property type="project" value="InterPro"/>
</dbReference>
<dbReference type="InterPro" id="IPR006116">
    <property type="entry name" value="NT_2-5OAS_ClassI-CCAase"/>
</dbReference>
<protein>
    <recommendedName>
        <fullName evidence="2">Adenylyl/Guanylyl and SMODS C-terminal sensor domain-containing protein</fullName>
    </recommendedName>
</protein>
<organism evidence="3">
    <name type="scientific">Streptococcus pneumoniae</name>
    <dbReference type="NCBI Taxonomy" id="1313"/>
    <lineage>
        <taxon>Bacteria</taxon>
        <taxon>Bacillati</taxon>
        <taxon>Bacillota</taxon>
        <taxon>Bacilli</taxon>
        <taxon>Lactobacillales</taxon>
        <taxon>Streptococcaceae</taxon>
        <taxon>Streptococcus</taxon>
    </lineage>
</organism>
<proteinExistence type="predicted"/>
<dbReference type="InterPro" id="IPR043519">
    <property type="entry name" value="NT_sf"/>
</dbReference>
<sequence length="440" mass="51276">MSLSNDFKEFCEDELPMTDEEWEKWENRLKEITKRLNRKFYSLDELDDQETDNGLIVGSVGRTTAVRNVSDFDYIFSLPSEVYRRFDSYEGNGQSALLQEIKNELLKRYPNTKIKGDGQVVVIDFSDGGKIELVPAFEKSDGNFKYPDSRNGGSWKTTKPKSEIEKCKFLNSNFNSHFSNLTRLIRQWKNHMGFSFKGLLIDTLISDLIDDKGISEIYYSDYNILLKDIFEYFSNQDKNREYWYALGSNQKIYNNDGAKFVNKAKQALKKIEDASEEKLTEVYRQLFGRKFAQSTSTTNRASNEEFIDELFNVNIEYNIVLECEITQDGFRKALLSDFLKSRFKIKNRKSLDFEIIKSDIPDNLLSDVKYYWKVRNIGAEAIRRNCERGAIFSGKIKHHEDSQFKGDHYVECYAVLDNTVIARDRITVPIDPLCGKDFIE</sequence>
<evidence type="ECO:0000256" key="1">
    <source>
        <dbReference type="ARBA" id="ARBA00023118"/>
    </source>
</evidence>
<dbReference type="SUPFAM" id="SSF81301">
    <property type="entry name" value="Nucleotidyltransferase"/>
    <property type="match status" value="1"/>
</dbReference>
<dbReference type="CDD" id="cd05400">
    <property type="entry name" value="NT_2-5OAS_ClassI-CCAase"/>
    <property type="match status" value="1"/>
</dbReference>
<evidence type="ECO:0000313" key="3">
    <source>
        <dbReference type="EMBL" id="CDQ47610.1"/>
    </source>
</evidence>
<dbReference type="InterPro" id="IPR040511">
    <property type="entry name" value="AGS_C"/>
</dbReference>
<dbReference type="Gene3D" id="3.30.460.10">
    <property type="entry name" value="Beta Polymerase, domain 2"/>
    <property type="match status" value="1"/>
</dbReference>
<name>A0A098AQ06_STREE</name>
<dbReference type="RefSeq" id="WP_078159381.1">
    <property type="nucleotide sequence ID" value="NZ_CFRQ02000050.1"/>
</dbReference>
<evidence type="ECO:0000259" key="2">
    <source>
        <dbReference type="Pfam" id="PF18134"/>
    </source>
</evidence>
<reference evidence="3" key="2">
    <citation type="submission" date="2014-10" db="EMBL/GenBank/DDBJ databases">
        <title>Contrasting mechanisms driving short-term and long-term diversification of pneumococci.</title>
        <authorList>
            <person name="Croucher N.J."/>
            <person name="Coupland P.C."/>
            <person name="Stevenson A.E."/>
            <person name="Callendrello A."/>
            <person name="Bentley S.D."/>
            <person name="Hanage W.P."/>
        </authorList>
    </citation>
    <scope>NUCLEOTIDE SEQUENCE</scope>
    <source>
        <strain evidence="3">PKMM4</strain>
    </source>
</reference>
<accession>A0A098AQ06</accession>
<feature type="domain" description="Adenylyl/Guanylyl and SMODS C-terminal sensor" evidence="2">
    <location>
        <begin position="303"/>
        <end position="430"/>
    </location>
</feature>